<reference evidence="2" key="2">
    <citation type="submission" date="2018-10" db="EMBL/GenBank/DDBJ databases">
        <authorList>
            <person name="Peiro R."/>
            <person name="Begona"/>
            <person name="Cbmso G."/>
            <person name="Lopez M."/>
            <person name="Gonzalez S."/>
            <person name="Sacristan E."/>
            <person name="Castillo E."/>
        </authorList>
    </citation>
    <scope>NUCLEOTIDE SEQUENCE</scope>
    <source>
        <strain evidence="2">Rhod_genome</strain>
        <strain evidence="1">Rhod_plasmid</strain>
        <plasmid evidence="1">1</plasmid>
    </source>
</reference>
<reference evidence="3" key="1">
    <citation type="submission" date="2018-10" db="EMBL/GenBank/DDBJ databases">
        <authorList>
            <person name="Peiro R."/>
            <person name="Begona"/>
            <person name="Cbmso G."/>
            <person name="Lopez M."/>
            <person name="Gonzalez S."/>
            <person name="Sacristan E."/>
            <person name="Castillo E."/>
        </authorList>
    </citation>
    <scope>NUCLEOTIDE SEQUENCE [LARGE SCALE GENOMIC DNA]</scope>
</reference>
<dbReference type="EMBL" id="UWOC01000077">
    <property type="protein sequence ID" value="VCU07877.1"/>
    <property type="molecule type" value="Genomic_DNA"/>
</dbReference>
<evidence type="ECO:0000313" key="3">
    <source>
        <dbReference type="Proteomes" id="UP000289200"/>
    </source>
</evidence>
<dbReference type="EMBL" id="LR026982">
    <property type="protein sequence ID" value="VCU06580.1"/>
    <property type="molecule type" value="Genomic_DNA"/>
</dbReference>
<proteinExistence type="predicted"/>
<keyword evidence="1" id="KW-0614">Plasmid</keyword>
<sequence length="206" mass="22785">MSDARTVVIQPPKFEMADIRIVGVSPYVQNKFGHKMLQQMAEKQRAGSQAKKGRAREAKDFQATYEAAIHRSRDGWIGIPAPSFRNAMISACRIIGFKMTLAKLSVFVEADGFDAEDGTPLVKIIGEPRVHEGMVRNATGVPDIRWRPMWEQWAATVRVRWDASQFSAQDVVNLLARVGAQVGIGEGRPDSKNSAGMGWGLFEVQA</sequence>
<keyword evidence="3" id="KW-1185">Reference proteome</keyword>
<protein>
    <submittedName>
        <fullName evidence="2">Uncharacterized protein</fullName>
    </submittedName>
</protein>
<geneLocation type="plasmid" evidence="1">
    <name>1</name>
</geneLocation>
<gene>
    <name evidence="2" type="ORF">RHODGE_RHODGE_01027</name>
    <name evidence="1" type="ORF">RHODPL_RHODPL_00028</name>
</gene>
<dbReference type="RefSeq" id="WP_129608051.1">
    <property type="nucleotide sequence ID" value="NZ_LR026982.1"/>
</dbReference>
<dbReference type="Proteomes" id="UP000289200">
    <property type="component" value="Unassembled WGS sequence"/>
</dbReference>
<dbReference type="OrthoDB" id="9256192at2"/>
<evidence type="ECO:0000313" key="1">
    <source>
        <dbReference type="EMBL" id="VCU06580.1"/>
    </source>
</evidence>
<dbReference type="AlphaFoldDB" id="A0A3S4AZ56"/>
<accession>A0A3S4AZ56</accession>
<name>A0A3S4AZ56_9BRAD</name>
<organism evidence="2 3">
    <name type="scientific">Rhodoplanes serenus</name>
    <dbReference type="NCBI Taxonomy" id="200615"/>
    <lineage>
        <taxon>Bacteria</taxon>
        <taxon>Pseudomonadati</taxon>
        <taxon>Pseudomonadota</taxon>
        <taxon>Alphaproteobacteria</taxon>
        <taxon>Hyphomicrobiales</taxon>
        <taxon>Nitrobacteraceae</taxon>
        <taxon>Rhodoplanes</taxon>
    </lineage>
</organism>
<evidence type="ECO:0000313" key="2">
    <source>
        <dbReference type="EMBL" id="VCU07877.1"/>
    </source>
</evidence>